<evidence type="ECO:0000256" key="19">
    <source>
        <dbReference type="SAM" id="MobiDB-lite"/>
    </source>
</evidence>
<dbReference type="InterPro" id="IPR011257">
    <property type="entry name" value="DNA_glycosylase"/>
</dbReference>
<dbReference type="STRING" id="51351.M4EUG8"/>
<feature type="region of interest" description="Disordered" evidence="19">
    <location>
        <begin position="400"/>
        <end position="424"/>
    </location>
</feature>
<reference evidence="22" key="3">
    <citation type="submission" date="2023-03" db="UniProtKB">
        <authorList>
            <consortium name="EnsemblPlants"/>
        </authorList>
    </citation>
    <scope>IDENTIFICATION</scope>
    <source>
        <strain evidence="22">cv. Chiifu-401-42</strain>
    </source>
</reference>
<keyword evidence="11" id="KW-0411">Iron-sulfur</keyword>
<evidence type="ECO:0000256" key="4">
    <source>
        <dbReference type="ARBA" id="ARBA00008343"/>
    </source>
</evidence>
<dbReference type="SMART" id="SM00541">
    <property type="entry name" value="FYRN"/>
    <property type="match status" value="1"/>
</dbReference>
<dbReference type="PROSITE" id="PS50812">
    <property type="entry name" value="PWWP"/>
    <property type="match status" value="1"/>
</dbReference>
<dbReference type="FunFam" id="1.10.340.30:FF:000005">
    <property type="entry name" value="Endonuclease III-like protein 1"/>
    <property type="match status" value="1"/>
</dbReference>
<evidence type="ECO:0000256" key="17">
    <source>
        <dbReference type="ARBA" id="ARBA00053205"/>
    </source>
</evidence>
<dbReference type="Pfam" id="PF05964">
    <property type="entry name" value="FYRN"/>
    <property type="match status" value="1"/>
</dbReference>
<dbReference type="InterPro" id="IPR000445">
    <property type="entry name" value="HhH_motif"/>
</dbReference>
<dbReference type="PROSITE" id="PS51542">
    <property type="entry name" value="FYRN"/>
    <property type="match status" value="1"/>
</dbReference>
<dbReference type="SMART" id="SM00478">
    <property type="entry name" value="ENDO3c"/>
    <property type="match status" value="1"/>
</dbReference>
<dbReference type="SMART" id="SM00525">
    <property type="entry name" value="FES"/>
    <property type="match status" value="1"/>
</dbReference>
<evidence type="ECO:0000259" key="20">
    <source>
        <dbReference type="PROSITE" id="PS50280"/>
    </source>
</evidence>
<dbReference type="GO" id="GO:0048731">
    <property type="term" value="P:system development"/>
    <property type="evidence" value="ECO:0007669"/>
    <property type="project" value="UniProtKB-ARBA"/>
</dbReference>
<comment type="function">
    <text evidence="17 18">Bifunctional DNA N-glycosylase with associated apurinic/apyrimidinic (AP) lyase function that catalyzes the first step in base excision repair (BER), the primary repair pathway for the repair of oxidative DNA damage. The DNA N-glycosylase activity releases the damaged DNA base from DNA by cleaving the N-glycosidic bond, leaving an AP site. The AP lyase activity cleaves the phosphodiester bond 3' to the AP site by a beta-elimination. Primarily recognizes and repairs oxidative base damage of pyrimidines.</text>
</comment>
<dbReference type="InterPro" id="IPR003265">
    <property type="entry name" value="HhH-GPD_domain"/>
</dbReference>
<dbReference type="PROSITE" id="PS51543">
    <property type="entry name" value="FYRC"/>
    <property type="match status" value="1"/>
</dbReference>
<comment type="subcellular location">
    <subcellularLocation>
        <location evidence="2">Nucleus</location>
    </subcellularLocation>
    <subcellularLocation>
        <location evidence="3">Plastid</location>
        <location evidence="3">Chloroplast stroma</location>
        <location evidence="3">Chloroplast nucleoid</location>
    </subcellularLocation>
</comment>
<evidence type="ECO:0000256" key="11">
    <source>
        <dbReference type="ARBA" id="ARBA00023014"/>
    </source>
</evidence>
<evidence type="ECO:0000256" key="15">
    <source>
        <dbReference type="ARBA" id="ARBA00023295"/>
    </source>
</evidence>
<dbReference type="FunFam" id="3.30.160.360:FF:000008">
    <property type="entry name" value="Histone-lysine N-methyltransferase"/>
    <property type="match status" value="1"/>
</dbReference>
<dbReference type="SMART" id="SM00293">
    <property type="entry name" value="PWWP"/>
    <property type="match status" value="1"/>
</dbReference>
<comment type="cofactor">
    <cofactor evidence="1">
        <name>[4Fe-4S] cluster</name>
        <dbReference type="ChEBI" id="CHEBI:49883"/>
    </cofactor>
</comment>
<dbReference type="HOGENOM" id="CLU_285040_0_0_1"/>
<dbReference type="Pfam" id="PF00855">
    <property type="entry name" value="PWWP"/>
    <property type="match status" value="1"/>
</dbReference>
<dbReference type="PANTHER" id="PTHR43286:SF1">
    <property type="entry name" value="ENDONUCLEASE III-LIKE PROTEIN 1"/>
    <property type="match status" value="1"/>
</dbReference>
<dbReference type="GO" id="GO:0046872">
    <property type="term" value="F:metal ion binding"/>
    <property type="evidence" value="ECO:0007669"/>
    <property type="project" value="UniProtKB-KW"/>
</dbReference>
<comment type="catalytic activity">
    <reaction evidence="16 18">
        <text>2'-deoxyribonucleotide-(2'-deoxyribose 5'-phosphate)-2'-deoxyribonucleotide-DNA = a 3'-end 2'-deoxyribonucleotide-(2,3-dehydro-2,3-deoxyribose 5'-phosphate)-DNA + a 5'-end 5'-phospho-2'-deoxyribonucleoside-DNA + H(+)</text>
        <dbReference type="Rhea" id="RHEA:66592"/>
        <dbReference type="Rhea" id="RHEA-COMP:13180"/>
        <dbReference type="Rhea" id="RHEA-COMP:16897"/>
        <dbReference type="Rhea" id="RHEA-COMP:17067"/>
        <dbReference type="ChEBI" id="CHEBI:15378"/>
        <dbReference type="ChEBI" id="CHEBI:136412"/>
        <dbReference type="ChEBI" id="CHEBI:157695"/>
        <dbReference type="ChEBI" id="CHEBI:167181"/>
        <dbReference type="EC" id="4.2.99.18"/>
    </reaction>
</comment>
<dbReference type="SUPFAM" id="SSF63748">
    <property type="entry name" value="Tudor/PWWP/MBT"/>
    <property type="match status" value="1"/>
</dbReference>
<feature type="compositionally biased region" description="Basic and acidic residues" evidence="19">
    <location>
        <begin position="401"/>
        <end position="411"/>
    </location>
</feature>
<sequence>MASVPEEEEEDTQIKPELHDQSDLPLRYASLERVYSVSSSSSSSLCCVNNANNAMISSKVKAEHAFELRRPEIVRVYSRRRRRLPEEDTKKKMKKRRIGNSELMKLGVDSTTLSVSTTPILRGCRVNANKQNGSSKRKGKKKLIQASPTAKKWIRFVKIHLIVVLDMTRHCFMWPCLYFRLSYDGVDPTTFIGLQCKASGLALWWLCVFWPLDADWYTGSIIGYNVENKHHTIKYGDGDVEELALRREMIRYLVSREEMERLDLKFGSNDVAVGGQDYDEMVVLAASFEGCQDFEPRDIIWAKLTGHAMWPAIVVDESVVVKRKGLNNKAPGGNSILVQFFGTHDFARIQVKQAVSFLQGLLSRSPLKCKQPRFEQAMEEAKMYLKEFKLPGRMDQLQKVADTDCSERTNSGEEDSSNSGDEYTKNGEVWLRPAELGNCLYTIGDLRIINLGRIVTDSEFFKDSHHTWPEGYTAMRKFISLKDPGASAMYKMEVLRDAESKTRPVFRVTTNSGEQFKGDTPSACWNKIYSRIKKIQSASDSPDMLGDGLHESGTDMFGFSNPEVDKLVQCSNSSCRVAYHPLCARAAGLCVELADEDRLFLLSMEEDDADQCIRLLSFCKRHRQTSNNHLETEYMIKLVHNTAKYVPPPNPSGCARTEPYNYLGRRGRKEPEALAGASSKRLFVENQPYIVGGYSRHEFSTYERIRGSKVSQIITPSKILSMAEKYRYMKETYRKRLAFGKSGIHGFGIFAKLPHRAGDMVIEYSGELVRPSIADKREHLIYNSMVGAGTYMFRIDNERVIDATRTGSIAHLINHSCEEMCGVLPDIEDLSYKKTNVSPSKPPENWEKVLEGIRKMSSPEEATVDPVNCDRTGSFLPPKERRFYVLIGTLLSSQTKDHVTGAAVERLRLNGLLTPEAIDKADESTIKELIYPVGFYTRKATNVKKVAKICLTKYEGDIPRSLEELLSLPGVGPKIAHLVLHIAWNDVQGICVDTHVHRICNRLGWVTKPGTKQKTSSPEETRVALQQWLPKEEWVAINFLLVGFGQKICTPLRPRCGVCSISELCPSAFKETPSKISKLKKPIKSKKV</sequence>
<dbReference type="PROSITE" id="PS00764">
    <property type="entry name" value="ENDONUCLEASE_III_1"/>
    <property type="match status" value="1"/>
</dbReference>
<dbReference type="InterPro" id="IPR004035">
    <property type="entry name" value="Endouclease-III_FeS-bd_BS"/>
</dbReference>
<dbReference type="Pfam" id="PF00633">
    <property type="entry name" value="HHH"/>
    <property type="match status" value="1"/>
</dbReference>
<dbReference type="Pfam" id="PF05965">
    <property type="entry name" value="FYRC"/>
    <property type="match status" value="1"/>
</dbReference>
<feature type="region of interest" description="Disordered" evidence="19">
    <location>
        <begin position="1"/>
        <end position="21"/>
    </location>
</feature>
<evidence type="ECO:0000256" key="18">
    <source>
        <dbReference type="HAMAP-Rule" id="MF_03183"/>
    </source>
</evidence>
<dbReference type="InterPro" id="IPR003888">
    <property type="entry name" value="FYrich_N"/>
</dbReference>
<dbReference type="EnsemblPlants" id="Bra032450.1">
    <property type="protein sequence ID" value="Bra032450.1-P"/>
    <property type="gene ID" value="Bra032450"/>
</dbReference>
<keyword evidence="12 18" id="KW-0234">DNA repair</keyword>
<dbReference type="Gene3D" id="2.30.30.140">
    <property type="match status" value="2"/>
</dbReference>
<dbReference type="HAMAP" id="MF_03183">
    <property type="entry name" value="Endonuclease_III_Nth"/>
    <property type="match status" value="1"/>
</dbReference>
<dbReference type="InterPro" id="IPR030841">
    <property type="entry name" value="NTH1"/>
</dbReference>
<dbReference type="GO" id="GO:0042644">
    <property type="term" value="C:chloroplast nucleoid"/>
    <property type="evidence" value="ECO:0000318"/>
    <property type="project" value="GO_Central"/>
</dbReference>
<name>M4EUG8_BRACM</name>
<dbReference type="Gene3D" id="1.10.340.30">
    <property type="entry name" value="Hypothetical protein, domain 2"/>
    <property type="match status" value="1"/>
</dbReference>
<evidence type="ECO:0000256" key="6">
    <source>
        <dbReference type="ARBA" id="ARBA00022723"/>
    </source>
</evidence>
<evidence type="ECO:0000256" key="14">
    <source>
        <dbReference type="ARBA" id="ARBA00023242"/>
    </source>
</evidence>
<keyword evidence="15 18" id="KW-0326">Glycosidase</keyword>
<dbReference type="Pfam" id="PF00730">
    <property type="entry name" value="HhH-GPD"/>
    <property type="match status" value="1"/>
</dbReference>
<dbReference type="GO" id="GO:0005634">
    <property type="term" value="C:nucleus"/>
    <property type="evidence" value="ECO:0000318"/>
    <property type="project" value="GO_Central"/>
</dbReference>
<keyword evidence="5" id="KW-0004">4Fe-4S</keyword>
<dbReference type="Gene3D" id="1.10.1670.10">
    <property type="entry name" value="Helix-hairpin-Helix base-excision DNA repair enzymes (C-terminal)"/>
    <property type="match status" value="1"/>
</dbReference>
<evidence type="ECO:0000313" key="22">
    <source>
        <dbReference type="EnsemblPlants" id="Bra032450.1-P"/>
    </source>
</evidence>
<dbReference type="GO" id="GO:0000703">
    <property type="term" value="F:oxidized pyrimidine nucleobase lesion DNA N-glycosylase activity"/>
    <property type="evidence" value="ECO:0000318"/>
    <property type="project" value="GO_Central"/>
</dbReference>
<evidence type="ECO:0000256" key="1">
    <source>
        <dbReference type="ARBA" id="ARBA00001966"/>
    </source>
</evidence>
<reference evidence="22 23" key="1">
    <citation type="journal article" date="2011" name="Nat. Genet.">
        <title>The genome of the mesopolyploid crop species Brassica rapa.</title>
        <authorList>
            <consortium name="Brassica rapa Genome Sequencing Project Consortium"/>
            <person name="Wang X."/>
            <person name="Wang H."/>
            <person name="Wang J."/>
            <person name="Sun R."/>
            <person name="Wu J."/>
            <person name="Liu S."/>
            <person name="Bai Y."/>
            <person name="Mun J.H."/>
            <person name="Bancroft I."/>
            <person name="Cheng F."/>
            <person name="Huang S."/>
            <person name="Li X."/>
            <person name="Hua W."/>
            <person name="Wang J."/>
            <person name="Wang X."/>
            <person name="Freeling M."/>
            <person name="Pires J.C."/>
            <person name="Paterson A.H."/>
            <person name="Chalhoub B."/>
            <person name="Wang B."/>
            <person name="Hayward A."/>
            <person name="Sharpe A.G."/>
            <person name="Park B.S."/>
            <person name="Weisshaar B."/>
            <person name="Liu B."/>
            <person name="Li B."/>
            <person name="Liu B."/>
            <person name="Tong C."/>
            <person name="Song C."/>
            <person name="Duran C."/>
            <person name="Peng C."/>
            <person name="Geng C."/>
            <person name="Koh C."/>
            <person name="Lin C."/>
            <person name="Edwards D."/>
            <person name="Mu D."/>
            <person name="Shen D."/>
            <person name="Soumpourou E."/>
            <person name="Li F."/>
            <person name="Fraser F."/>
            <person name="Conant G."/>
            <person name="Lassalle G."/>
            <person name="King G.J."/>
            <person name="Bonnema G."/>
            <person name="Tang H."/>
            <person name="Wang H."/>
            <person name="Belcram H."/>
            <person name="Zhou H."/>
            <person name="Hirakawa H."/>
            <person name="Abe H."/>
            <person name="Guo H."/>
            <person name="Wang H."/>
            <person name="Jin H."/>
            <person name="Parkin I.A."/>
            <person name="Batley J."/>
            <person name="Kim J.S."/>
            <person name="Just J."/>
            <person name="Li J."/>
            <person name="Xu J."/>
            <person name="Deng J."/>
            <person name="Kim J.A."/>
            <person name="Li J."/>
            <person name="Yu J."/>
            <person name="Meng J."/>
            <person name="Wang J."/>
            <person name="Min J."/>
            <person name="Poulain J."/>
            <person name="Wang J."/>
            <person name="Hatakeyama K."/>
            <person name="Wu K."/>
            <person name="Wang L."/>
            <person name="Fang L."/>
            <person name="Trick M."/>
            <person name="Links M.G."/>
            <person name="Zhao M."/>
            <person name="Jin M."/>
            <person name="Ramchiary N."/>
            <person name="Drou N."/>
            <person name="Berkman P.J."/>
            <person name="Cai Q."/>
            <person name="Huang Q."/>
            <person name="Li R."/>
            <person name="Tabata S."/>
            <person name="Cheng S."/>
            <person name="Zhang S."/>
            <person name="Zhang S."/>
            <person name="Huang S."/>
            <person name="Sato S."/>
            <person name="Sun S."/>
            <person name="Kwon S.J."/>
            <person name="Choi S.R."/>
            <person name="Lee T.H."/>
            <person name="Fan W."/>
            <person name="Zhao X."/>
            <person name="Tan X."/>
            <person name="Xu X."/>
            <person name="Wang Y."/>
            <person name="Qiu Y."/>
            <person name="Yin Y."/>
            <person name="Li Y."/>
            <person name="Du Y."/>
            <person name="Liao Y."/>
            <person name="Lim Y."/>
            <person name="Narusaka Y."/>
            <person name="Wang Y."/>
            <person name="Wang Z."/>
            <person name="Li Z."/>
            <person name="Wang Z."/>
            <person name="Xiong Z."/>
            <person name="Zhang Z."/>
        </authorList>
    </citation>
    <scope>NUCLEOTIDE SEQUENCE [LARGE SCALE GENOMIC DNA]</scope>
    <source>
        <strain evidence="22 23">cv. Chiifu-401-42</strain>
    </source>
</reference>
<evidence type="ECO:0000256" key="8">
    <source>
        <dbReference type="ARBA" id="ARBA00022801"/>
    </source>
</evidence>
<evidence type="ECO:0000256" key="16">
    <source>
        <dbReference type="ARBA" id="ARBA00044632"/>
    </source>
</evidence>
<reference evidence="22 23" key="2">
    <citation type="journal article" date="2018" name="Hortic Res">
        <title>Improved Brassica rapa reference genome by single-molecule sequencing and chromosome conformation capture technologies.</title>
        <authorList>
            <person name="Zhang L."/>
            <person name="Cai X."/>
            <person name="Wu J."/>
            <person name="Liu M."/>
            <person name="Grob S."/>
            <person name="Cheng F."/>
            <person name="Liang J."/>
            <person name="Cai C."/>
            <person name="Liu Z."/>
            <person name="Liu B."/>
            <person name="Wang F."/>
            <person name="Li S."/>
            <person name="Liu F."/>
            <person name="Li X."/>
            <person name="Cheng L."/>
            <person name="Yang W."/>
            <person name="Li M.H."/>
            <person name="Grossniklaus U."/>
            <person name="Zheng H."/>
            <person name="Wang X."/>
        </authorList>
    </citation>
    <scope>NUCLEOTIDE SEQUENCE [LARGE SCALE GENOMIC DNA]</scope>
    <source>
        <strain evidence="22 23">cv. Chiifu-401-42</strain>
    </source>
</reference>
<keyword evidence="10" id="KW-0408">Iron</keyword>
<dbReference type="Gene3D" id="3.30.160.360">
    <property type="match status" value="1"/>
</dbReference>
<dbReference type="CDD" id="cd00056">
    <property type="entry name" value="ENDO3c"/>
    <property type="match status" value="1"/>
</dbReference>
<proteinExistence type="inferred from homology"/>
<evidence type="ECO:0000256" key="7">
    <source>
        <dbReference type="ARBA" id="ARBA00022763"/>
    </source>
</evidence>
<dbReference type="EC" id="4.2.99.18" evidence="18"/>
<evidence type="ECO:0000256" key="3">
    <source>
        <dbReference type="ARBA" id="ARBA00004595"/>
    </source>
</evidence>
<dbReference type="GO" id="GO:0006289">
    <property type="term" value="P:nucleotide-excision repair"/>
    <property type="evidence" value="ECO:0000318"/>
    <property type="project" value="GO_Central"/>
</dbReference>
<keyword evidence="23" id="KW-1185">Reference proteome</keyword>
<evidence type="ECO:0000256" key="10">
    <source>
        <dbReference type="ARBA" id="ARBA00023004"/>
    </source>
</evidence>
<evidence type="ECO:0000313" key="23">
    <source>
        <dbReference type="Proteomes" id="UP000011750"/>
    </source>
</evidence>
<dbReference type="eggNOG" id="KOG1921">
    <property type="taxonomic scope" value="Eukaryota"/>
</dbReference>
<gene>
    <name evidence="18 22" type="primary">NTH1</name>
</gene>
<dbReference type="SUPFAM" id="SSF82199">
    <property type="entry name" value="SET domain"/>
    <property type="match status" value="1"/>
</dbReference>
<dbReference type="Pfam" id="PF00856">
    <property type="entry name" value="SET"/>
    <property type="match status" value="1"/>
</dbReference>
<dbReference type="GO" id="GO:0140078">
    <property type="term" value="F:class I DNA-(apurinic or apyrimidinic site) endonuclease activity"/>
    <property type="evidence" value="ECO:0007669"/>
    <property type="project" value="UniProtKB-EC"/>
</dbReference>
<protein>
    <recommendedName>
        <fullName evidence="18">Endonuclease III homolog</fullName>
        <ecNumber evidence="18">3.2.2.-</ecNumber>
        <ecNumber evidence="18">4.2.99.18</ecNumber>
    </recommendedName>
    <alternativeName>
        <fullName evidence="18">Bifunctional DNA N-glycosylase/DNA-(apurinic or apyrimidinic site) lyase</fullName>
        <shortName evidence="18">DNA glycosylase/AP lyase</shortName>
    </alternativeName>
</protein>
<comment type="caution">
    <text evidence="18">Lacks conserved residue(s) required for the propagation of feature annotation.</text>
</comment>
<dbReference type="PANTHER" id="PTHR43286">
    <property type="entry name" value="ENDONUCLEASE III-LIKE PROTEIN 1"/>
    <property type="match status" value="1"/>
</dbReference>
<keyword evidence="7 18" id="KW-0227">DNA damage</keyword>
<dbReference type="Proteomes" id="UP000011750">
    <property type="component" value="Chromosome A09"/>
</dbReference>
<evidence type="ECO:0000259" key="21">
    <source>
        <dbReference type="PROSITE" id="PS50812"/>
    </source>
</evidence>
<evidence type="ECO:0000256" key="12">
    <source>
        <dbReference type="ARBA" id="ARBA00023204"/>
    </source>
</evidence>
<dbReference type="Gramene" id="Bra032450.1">
    <property type="protein sequence ID" value="Bra032450.1-P"/>
    <property type="gene ID" value="Bra032450"/>
</dbReference>
<dbReference type="InterPro" id="IPR001214">
    <property type="entry name" value="SET_dom"/>
</dbReference>
<evidence type="ECO:0000256" key="9">
    <source>
        <dbReference type="ARBA" id="ARBA00022946"/>
    </source>
</evidence>
<keyword evidence="6" id="KW-0479">Metal-binding</keyword>
<feature type="domain" description="SET" evidence="20">
    <location>
        <begin position="735"/>
        <end position="867"/>
    </location>
</feature>
<evidence type="ECO:0000256" key="13">
    <source>
        <dbReference type="ARBA" id="ARBA00023239"/>
    </source>
</evidence>
<dbReference type="PROSITE" id="PS01155">
    <property type="entry name" value="ENDONUCLEASE_III_2"/>
    <property type="match status" value="1"/>
</dbReference>
<dbReference type="EC" id="3.2.2.-" evidence="18"/>
<feature type="compositionally biased region" description="Acidic residues" evidence="19">
    <location>
        <begin position="1"/>
        <end position="11"/>
    </location>
</feature>
<dbReference type="GO" id="GO:0048188">
    <property type="term" value="C:Set1C/COMPASS complex"/>
    <property type="evidence" value="ECO:0007669"/>
    <property type="project" value="UniProtKB-ARBA"/>
</dbReference>
<dbReference type="InterPro" id="IPR000313">
    <property type="entry name" value="PWWP_dom"/>
</dbReference>
<accession>M4EUG8</accession>
<dbReference type="GO" id="GO:0006285">
    <property type="term" value="P:base-excision repair, AP site formation"/>
    <property type="evidence" value="ECO:0000318"/>
    <property type="project" value="GO_Central"/>
</dbReference>
<dbReference type="InterPro" id="IPR046341">
    <property type="entry name" value="SET_dom_sf"/>
</dbReference>
<feature type="compositionally biased region" description="Basic and acidic residues" evidence="19">
    <location>
        <begin position="12"/>
        <end position="21"/>
    </location>
</feature>
<evidence type="ECO:0000256" key="2">
    <source>
        <dbReference type="ARBA" id="ARBA00004123"/>
    </source>
</evidence>
<keyword evidence="13 18" id="KW-0456">Lyase</keyword>
<keyword evidence="9" id="KW-0809">Transit peptide</keyword>
<dbReference type="GO" id="GO:0003677">
    <property type="term" value="F:DNA binding"/>
    <property type="evidence" value="ECO:0007669"/>
    <property type="project" value="UniProtKB-UniRule"/>
</dbReference>
<keyword evidence="8 18" id="KW-0378">Hydrolase</keyword>
<dbReference type="SMART" id="SM00542">
    <property type="entry name" value="FYRC"/>
    <property type="match status" value="1"/>
</dbReference>
<dbReference type="GO" id="GO:0140993">
    <property type="term" value="F:histone modifying activity"/>
    <property type="evidence" value="ECO:0007669"/>
    <property type="project" value="UniProtKB-ARBA"/>
</dbReference>
<evidence type="ECO:0000256" key="5">
    <source>
        <dbReference type="ARBA" id="ARBA00022485"/>
    </source>
</evidence>
<dbReference type="SMART" id="SM00317">
    <property type="entry name" value="SET"/>
    <property type="match status" value="1"/>
</dbReference>
<dbReference type="InterPro" id="IPR003651">
    <property type="entry name" value="Endonuclease3_FeS-loop_motif"/>
</dbReference>
<dbReference type="CDD" id="cd20142">
    <property type="entry name" value="PWWP_AtATX1-like"/>
    <property type="match status" value="1"/>
</dbReference>
<dbReference type="InterPro" id="IPR003889">
    <property type="entry name" value="FYrich_C"/>
</dbReference>
<dbReference type="GO" id="GO:0006355">
    <property type="term" value="P:regulation of DNA-templated transcription"/>
    <property type="evidence" value="ECO:0007669"/>
    <property type="project" value="UniProtKB-ARBA"/>
</dbReference>
<feature type="domain" description="PWWP" evidence="21">
    <location>
        <begin position="296"/>
        <end position="360"/>
    </location>
</feature>
<dbReference type="OMA" id="PYIVSGF"/>
<dbReference type="eggNOG" id="KOG1080">
    <property type="taxonomic scope" value="Eukaryota"/>
</dbReference>
<organism evidence="22 23">
    <name type="scientific">Brassica campestris</name>
    <name type="common">Field mustard</name>
    <dbReference type="NCBI Taxonomy" id="3711"/>
    <lineage>
        <taxon>Eukaryota</taxon>
        <taxon>Viridiplantae</taxon>
        <taxon>Streptophyta</taxon>
        <taxon>Embryophyta</taxon>
        <taxon>Tracheophyta</taxon>
        <taxon>Spermatophyta</taxon>
        <taxon>Magnoliopsida</taxon>
        <taxon>eudicotyledons</taxon>
        <taxon>Gunneridae</taxon>
        <taxon>Pentapetalae</taxon>
        <taxon>rosids</taxon>
        <taxon>malvids</taxon>
        <taxon>Brassicales</taxon>
        <taxon>Brassicaceae</taxon>
        <taxon>Brassiceae</taxon>
        <taxon>Brassica</taxon>
    </lineage>
</organism>
<keyword evidence="14" id="KW-0539">Nucleus</keyword>
<dbReference type="CDD" id="cd20404">
    <property type="entry name" value="Tudor_Agenet_AtEML-like"/>
    <property type="match status" value="1"/>
</dbReference>
<dbReference type="FunFam" id="1.10.1670.10:FF:000003">
    <property type="entry name" value="Endonuclease III homolog"/>
    <property type="match status" value="1"/>
</dbReference>
<dbReference type="Gene3D" id="2.170.270.10">
    <property type="entry name" value="SET domain"/>
    <property type="match status" value="1"/>
</dbReference>
<dbReference type="SUPFAM" id="SSF48150">
    <property type="entry name" value="DNA-glycosylase"/>
    <property type="match status" value="1"/>
</dbReference>
<dbReference type="InParanoid" id="M4EUG8"/>
<dbReference type="AlphaFoldDB" id="M4EUG8"/>
<dbReference type="GO" id="GO:0051539">
    <property type="term" value="F:4 iron, 4 sulfur cluster binding"/>
    <property type="evidence" value="ECO:0007669"/>
    <property type="project" value="UniProtKB-KW"/>
</dbReference>
<dbReference type="InterPro" id="IPR023170">
    <property type="entry name" value="HhH_base_excis_C"/>
</dbReference>
<dbReference type="InterPro" id="IPR004036">
    <property type="entry name" value="Endonuclease-III-like_CS2"/>
</dbReference>
<dbReference type="GO" id="GO:0003906">
    <property type="term" value="F:DNA-(apurinic or apyrimidinic site) endonuclease activity"/>
    <property type="evidence" value="ECO:0000318"/>
    <property type="project" value="GO_Central"/>
</dbReference>
<dbReference type="PROSITE" id="PS50280">
    <property type="entry name" value="SET"/>
    <property type="match status" value="1"/>
</dbReference>
<comment type="similarity">
    <text evidence="4 18">Belongs to the Nth/MutY family.</text>
</comment>